<dbReference type="HOGENOM" id="CLU_543198_0_0_1"/>
<feature type="compositionally biased region" description="Basic and acidic residues" evidence="1">
    <location>
        <begin position="416"/>
        <end position="437"/>
    </location>
</feature>
<accession>R7TID7</accession>
<dbReference type="EMBL" id="KB310768">
    <property type="protein sequence ID" value="ELT90830.1"/>
    <property type="molecule type" value="Genomic_DNA"/>
</dbReference>
<evidence type="ECO:0000313" key="4">
    <source>
        <dbReference type="Proteomes" id="UP000014760"/>
    </source>
</evidence>
<name>R7TID7_CAPTE</name>
<feature type="compositionally biased region" description="Basic and acidic residues" evidence="1">
    <location>
        <begin position="340"/>
        <end position="360"/>
    </location>
</feature>
<evidence type="ECO:0000256" key="1">
    <source>
        <dbReference type="SAM" id="MobiDB-lite"/>
    </source>
</evidence>
<reference evidence="4" key="1">
    <citation type="submission" date="2012-12" db="EMBL/GenBank/DDBJ databases">
        <authorList>
            <person name="Hellsten U."/>
            <person name="Grimwood J."/>
            <person name="Chapman J.A."/>
            <person name="Shapiro H."/>
            <person name="Aerts A."/>
            <person name="Otillar R.P."/>
            <person name="Terry A.Y."/>
            <person name="Boore J.L."/>
            <person name="Simakov O."/>
            <person name="Marletaz F."/>
            <person name="Cho S.-J."/>
            <person name="Edsinger-Gonzales E."/>
            <person name="Havlak P."/>
            <person name="Kuo D.-H."/>
            <person name="Larsson T."/>
            <person name="Lv J."/>
            <person name="Arendt D."/>
            <person name="Savage R."/>
            <person name="Osoegawa K."/>
            <person name="de Jong P."/>
            <person name="Lindberg D.R."/>
            <person name="Seaver E.C."/>
            <person name="Weisblat D.A."/>
            <person name="Putnam N.H."/>
            <person name="Grigoriev I.V."/>
            <person name="Rokhsar D.S."/>
        </authorList>
    </citation>
    <scope>NUCLEOTIDE SEQUENCE</scope>
    <source>
        <strain evidence="4">I ESC-2004</strain>
    </source>
</reference>
<evidence type="ECO:0008006" key="5">
    <source>
        <dbReference type="Google" id="ProtNLM"/>
    </source>
</evidence>
<dbReference type="Gene3D" id="3.10.100.10">
    <property type="entry name" value="Mannose-Binding Protein A, subunit A"/>
    <property type="match status" value="1"/>
</dbReference>
<dbReference type="InterPro" id="IPR016187">
    <property type="entry name" value="CTDL_fold"/>
</dbReference>
<keyword evidence="4" id="KW-1185">Reference proteome</keyword>
<evidence type="ECO:0000313" key="2">
    <source>
        <dbReference type="EMBL" id="ELT90830.1"/>
    </source>
</evidence>
<organism evidence="2">
    <name type="scientific">Capitella teleta</name>
    <name type="common">Polychaete worm</name>
    <dbReference type="NCBI Taxonomy" id="283909"/>
    <lineage>
        <taxon>Eukaryota</taxon>
        <taxon>Metazoa</taxon>
        <taxon>Spiralia</taxon>
        <taxon>Lophotrochozoa</taxon>
        <taxon>Annelida</taxon>
        <taxon>Polychaeta</taxon>
        <taxon>Sedentaria</taxon>
        <taxon>Scolecida</taxon>
        <taxon>Capitellidae</taxon>
        <taxon>Capitella</taxon>
    </lineage>
</organism>
<protein>
    <recommendedName>
        <fullName evidence="5">C-type lectin domain-containing protein</fullName>
    </recommendedName>
</protein>
<dbReference type="Proteomes" id="UP000014760">
    <property type="component" value="Unassembled WGS sequence"/>
</dbReference>
<dbReference type="EnsemblMetazoa" id="CapteT185401">
    <property type="protein sequence ID" value="CapteP185401"/>
    <property type="gene ID" value="CapteG185401"/>
</dbReference>
<feature type="region of interest" description="Disordered" evidence="1">
    <location>
        <begin position="334"/>
        <end position="447"/>
    </location>
</feature>
<evidence type="ECO:0000313" key="3">
    <source>
        <dbReference type="EnsemblMetazoa" id="CapteP185401"/>
    </source>
</evidence>
<dbReference type="SUPFAM" id="SSF56436">
    <property type="entry name" value="C-type lectin-like"/>
    <property type="match status" value="1"/>
</dbReference>
<dbReference type="EMBL" id="AMQN01003044">
    <property type="status" value="NOT_ANNOTATED_CDS"/>
    <property type="molecule type" value="Genomic_DNA"/>
</dbReference>
<proteinExistence type="predicted"/>
<dbReference type="CDD" id="cd00037">
    <property type="entry name" value="CLECT"/>
    <property type="match status" value="1"/>
</dbReference>
<feature type="compositionally biased region" description="Basic and acidic residues" evidence="1">
    <location>
        <begin position="381"/>
        <end position="407"/>
    </location>
</feature>
<reference evidence="3" key="3">
    <citation type="submission" date="2015-06" db="UniProtKB">
        <authorList>
            <consortium name="EnsemblMetazoa"/>
        </authorList>
    </citation>
    <scope>IDENTIFICATION</scope>
</reference>
<dbReference type="InterPro" id="IPR016186">
    <property type="entry name" value="C-type_lectin-like/link_sf"/>
</dbReference>
<dbReference type="AlphaFoldDB" id="R7TID7"/>
<reference evidence="2 4" key="2">
    <citation type="journal article" date="2013" name="Nature">
        <title>Insights into bilaterian evolution from three spiralian genomes.</title>
        <authorList>
            <person name="Simakov O."/>
            <person name="Marletaz F."/>
            <person name="Cho S.J."/>
            <person name="Edsinger-Gonzales E."/>
            <person name="Havlak P."/>
            <person name="Hellsten U."/>
            <person name="Kuo D.H."/>
            <person name="Larsson T."/>
            <person name="Lv J."/>
            <person name="Arendt D."/>
            <person name="Savage R."/>
            <person name="Osoegawa K."/>
            <person name="de Jong P."/>
            <person name="Grimwood J."/>
            <person name="Chapman J.A."/>
            <person name="Shapiro H."/>
            <person name="Aerts A."/>
            <person name="Otillar R.P."/>
            <person name="Terry A.Y."/>
            <person name="Boore J.L."/>
            <person name="Grigoriev I.V."/>
            <person name="Lindberg D.R."/>
            <person name="Seaver E.C."/>
            <person name="Weisblat D.A."/>
            <person name="Putnam N.H."/>
            <person name="Rokhsar D.S."/>
        </authorList>
    </citation>
    <scope>NUCLEOTIDE SEQUENCE</scope>
    <source>
        <strain evidence="2 4">I ESC-2004</strain>
    </source>
</reference>
<gene>
    <name evidence="2" type="ORF">CAPTEDRAFT_185401</name>
</gene>
<sequence length="502" mass="56713">MSKWKINLRLQGLCTHNRQRRPDGGETSRKWCAALQFERTSKPYSPSLTQSDCSLKKRAVCVTDHRQKAYVRSEPLSWFEAQDFCHDIEVTHATHTVRLSKDTADDVLDSDEIDKTEEYWTQLSSLHLISKGSSDSLGDLPWADGYPQPDNKICIRAQKNNDKIELITADCDDRLSFICVSSDELTSTSKPESTFVKPVMSHTVESTTVLITTSIEQSDNSLKAPDAISTVMSQTAESTTVLIAKSTEQSDNSPMDSNDISTGEVRCLAVLLEGPDASKTKHHGCDNLVILITEKGYIIKHGISRKRKSRAETPALDVANVSYGKVTKAEDNELTVIQTSKKDNEKKPNPKKEQKQKGEELEQETEENNKLTVVQNSEDGDEKKPNPKKEQKQKGKETEQETEEHNELTVVQTSEDDNKREPNPQKEEQKQKGKETEQETEEEDTLVIDNDLYGESIKKNNEMISLMCIIEEYQGINSYMNLKDSLLERRQTNSTVCILLYS</sequence>
<dbReference type="EMBL" id="AMQN01003045">
    <property type="status" value="NOT_ANNOTATED_CDS"/>
    <property type="molecule type" value="Genomic_DNA"/>
</dbReference>